<reference evidence="2" key="1">
    <citation type="submission" date="2016-10" db="EMBL/GenBank/DDBJ databases">
        <authorList>
            <person name="Varghese N."/>
            <person name="Submissions S."/>
        </authorList>
    </citation>
    <scope>NUCLEOTIDE SEQUENCE [LARGE SCALE GENOMIC DNA]</scope>
    <source>
        <strain evidence="2">CGMCC 1.9127</strain>
    </source>
</reference>
<sequence>MLKSHGQQLCFNFHKSTHELIPEDITLDELLNVLNNHSDSDLARRYYFEQISMKRKKR</sequence>
<evidence type="ECO:0000313" key="2">
    <source>
        <dbReference type="Proteomes" id="UP000199297"/>
    </source>
</evidence>
<protein>
    <submittedName>
        <fullName evidence="1">Uncharacterized protein</fullName>
    </submittedName>
</protein>
<organism evidence="1 2">
    <name type="scientific">Colwellia chukchiensis</name>
    <dbReference type="NCBI Taxonomy" id="641665"/>
    <lineage>
        <taxon>Bacteria</taxon>
        <taxon>Pseudomonadati</taxon>
        <taxon>Pseudomonadota</taxon>
        <taxon>Gammaproteobacteria</taxon>
        <taxon>Alteromonadales</taxon>
        <taxon>Colwelliaceae</taxon>
        <taxon>Colwellia</taxon>
    </lineage>
</organism>
<name>A0A1H7TTE8_9GAMM</name>
<dbReference type="Proteomes" id="UP000199297">
    <property type="component" value="Unassembled WGS sequence"/>
</dbReference>
<accession>A0A1H7TTE8</accession>
<evidence type="ECO:0000313" key="1">
    <source>
        <dbReference type="EMBL" id="SEL87187.1"/>
    </source>
</evidence>
<dbReference type="EMBL" id="FOBI01000028">
    <property type="protein sequence ID" value="SEL87187.1"/>
    <property type="molecule type" value="Genomic_DNA"/>
</dbReference>
<dbReference type="AlphaFoldDB" id="A0A1H7TTE8"/>
<proteinExistence type="predicted"/>
<keyword evidence="2" id="KW-1185">Reference proteome</keyword>
<gene>
    <name evidence="1" type="ORF">SAMN05216262_1287</name>
</gene>